<feature type="transmembrane region" description="Helical" evidence="1">
    <location>
        <begin position="6"/>
        <end position="30"/>
    </location>
</feature>
<keyword evidence="1" id="KW-0472">Membrane</keyword>
<evidence type="ECO:0000313" key="3">
    <source>
        <dbReference type="Proteomes" id="UP000037043"/>
    </source>
</evidence>
<protein>
    <submittedName>
        <fullName evidence="2">Uncharacterized protein</fullName>
    </submittedName>
</protein>
<gene>
    <name evidence="2" type="ORF">CLHOM_20600</name>
</gene>
<keyword evidence="3" id="KW-1185">Reference proteome</keyword>
<dbReference type="AlphaFoldDB" id="A0A0L6Z8Z7"/>
<name>A0A0L6Z8Z7_9CLOT</name>
<reference evidence="3" key="1">
    <citation type="submission" date="2015-08" db="EMBL/GenBank/DDBJ databases">
        <title>Genome sequence of the strict anaerobe Clostridium homopropionicum LuHBu1 (DSM 5847T).</title>
        <authorList>
            <person name="Poehlein A."/>
            <person name="Beck M."/>
            <person name="Schiel-Bengelsdorf B."/>
            <person name="Bengelsdorf F.R."/>
            <person name="Daniel R."/>
            <person name="Duerre P."/>
        </authorList>
    </citation>
    <scope>NUCLEOTIDE SEQUENCE [LARGE SCALE GENOMIC DNA]</scope>
    <source>
        <strain evidence="3">DSM 5847</strain>
    </source>
</reference>
<evidence type="ECO:0000256" key="1">
    <source>
        <dbReference type="SAM" id="Phobius"/>
    </source>
</evidence>
<sequence length="145" mass="17508">MSIYSSIFLFIQSFNPLIYLTFSLVSLFYIRRKLLIKNMAYRAFLNPNKPCFLKQLYLHFKMNLQNDRTLFDGDIDTGTRGKEQGNRDTIIYKFIADFRLSFIYIDFYTSILFLPVLFEFYHTQLILRLNISILQHHQVFHHIFL</sequence>
<evidence type="ECO:0000313" key="2">
    <source>
        <dbReference type="EMBL" id="KOA19452.1"/>
    </source>
</evidence>
<keyword evidence="1" id="KW-1133">Transmembrane helix</keyword>
<accession>A0A0L6Z8Z7</accession>
<dbReference type="Proteomes" id="UP000037043">
    <property type="component" value="Unassembled WGS sequence"/>
</dbReference>
<comment type="caution">
    <text evidence="2">The sequence shown here is derived from an EMBL/GenBank/DDBJ whole genome shotgun (WGS) entry which is preliminary data.</text>
</comment>
<proteinExistence type="predicted"/>
<organism evidence="2 3">
    <name type="scientific">Clostridium homopropionicum DSM 5847</name>
    <dbReference type="NCBI Taxonomy" id="1121318"/>
    <lineage>
        <taxon>Bacteria</taxon>
        <taxon>Bacillati</taxon>
        <taxon>Bacillota</taxon>
        <taxon>Clostridia</taxon>
        <taxon>Eubacteriales</taxon>
        <taxon>Clostridiaceae</taxon>
        <taxon>Clostridium</taxon>
    </lineage>
</organism>
<dbReference type="EMBL" id="LHUR01000023">
    <property type="protein sequence ID" value="KOA19452.1"/>
    <property type="molecule type" value="Genomic_DNA"/>
</dbReference>
<feature type="transmembrane region" description="Helical" evidence="1">
    <location>
        <begin position="102"/>
        <end position="121"/>
    </location>
</feature>
<keyword evidence="1" id="KW-0812">Transmembrane</keyword>